<feature type="domain" description="HTH marR-type" evidence="2">
    <location>
        <begin position="27"/>
        <end position="161"/>
    </location>
</feature>
<evidence type="ECO:0000256" key="1">
    <source>
        <dbReference type="SAM" id="MobiDB-lite"/>
    </source>
</evidence>
<dbReference type="InterPro" id="IPR039422">
    <property type="entry name" value="MarR/SlyA-like"/>
</dbReference>
<evidence type="ECO:0000313" key="3">
    <source>
        <dbReference type="EMBL" id="QUS41954.1"/>
    </source>
</evidence>
<dbReference type="Pfam" id="PF12802">
    <property type="entry name" value="MarR_2"/>
    <property type="match status" value="1"/>
</dbReference>
<dbReference type="PROSITE" id="PS50995">
    <property type="entry name" value="HTH_MARR_2"/>
    <property type="match status" value="1"/>
</dbReference>
<feature type="region of interest" description="Disordered" evidence="1">
    <location>
        <begin position="164"/>
        <end position="195"/>
    </location>
</feature>
<reference evidence="3 4" key="1">
    <citation type="submission" date="2019-02" db="EMBL/GenBank/DDBJ databases">
        <title>Emended description of the genus Rhodopseudomonas and description of Rhodopseudomonas albus sp. nov., a non-phototrophic, heavy-metal-tolerant bacterium isolated from garden soil.</title>
        <authorList>
            <person name="Bao Z."/>
            <person name="Cao W.W."/>
            <person name="Sato Y."/>
            <person name="Nishizawa T."/>
            <person name="Zhao J."/>
            <person name="Guo Y."/>
            <person name="Ohta H."/>
        </authorList>
    </citation>
    <scope>NUCLEOTIDE SEQUENCE [LARGE SCALE GENOMIC DNA]</scope>
    <source>
        <strain evidence="3 4">SK50-23</strain>
    </source>
</reference>
<accession>A0ABX8ADX0</accession>
<dbReference type="InterPro" id="IPR000835">
    <property type="entry name" value="HTH_MarR-typ"/>
</dbReference>
<evidence type="ECO:0000313" key="4">
    <source>
        <dbReference type="Proteomes" id="UP000682843"/>
    </source>
</evidence>
<dbReference type="InterPro" id="IPR036390">
    <property type="entry name" value="WH_DNA-bd_sf"/>
</dbReference>
<dbReference type="Gene3D" id="1.10.10.10">
    <property type="entry name" value="Winged helix-like DNA-binding domain superfamily/Winged helix DNA-binding domain"/>
    <property type="match status" value="1"/>
</dbReference>
<dbReference type="Proteomes" id="UP000682843">
    <property type="component" value="Chromosome"/>
</dbReference>
<dbReference type="RefSeq" id="WP_211910686.1">
    <property type="nucleotide sequence ID" value="NZ_CP036498.1"/>
</dbReference>
<protein>
    <submittedName>
        <fullName evidence="3">MarR family transcriptional regulator</fullName>
    </submittedName>
</protein>
<dbReference type="PANTHER" id="PTHR33164:SF43">
    <property type="entry name" value="HTH-TYPE TRANSCRIPTIONAL REPRESSOR YETL"/>
    <property type="match status" value="1"/>
</dbReference>
<dbReference type="InterPro" id="IPR036388">
    <property type="entry name" value="WH-like_DNA-bd_sf"/>
</dbReference>
<keyword evidence="4" id="KW-1185">Reference proteome</keyword>
<sequence length="195" mass="21935">MKGSTRRPVASSPKPKGVTRGRAIDFDRYIPTVVARLMTKLRISAQAFFDQKYGITRLDWRILSFLDSEGASSAYEIWTIGNLDKAAVSRAVKSLETRGLVTVNDVPKSARRRTAISLTPAGRKLTDQIFSEVIKRHRRLLGALTLDDIEKFIQTARYLEDRIPEMDQETARQSSTFDPTKLPPSASPPTKKSRK</sequence>
<gene>
    <name evidence="3" type="ORF">RPMA_26290</name>
</gene>
<dbReference type="SMART" id="SM00347">
    <property type="entry name" value="HTH_MARR"/>
    <property type="match status" value="1"/>
</dbReference>
<organism evidence="3 4">
    <name type="scientific">Tardiphaga alba</name>
    <dbReference type="NCBI Taxonomy" id="340268"/>
    <lineage>
        <taxon>Bacteria</taxon>
        <taxon>Pseudomonadati</taxon>
        <taxon>Pseudomonadota</taxon>
        <taxon>Alphaproteobacteria</taxon>
        <taxon>Hyphomicrobiales</taxon>
        <taxon>Nitrobacteraceae</taxon>
        <taxon>Tardiphaga</taxon>
    </lineage>
</organism>
<dbReference type="PANTHER" id="PTHR33164">
    <property type="entry name" value="TRANSCRIPTIONAL REGULATOR, MARR FAMILY"/>
    <property type="match status" value="1"/>
</dbReference>
<dbReference type="SUPFAM" id="SSF46785">
    <property type="entry name" value="Winged helix' DNA-binding domain"/>
    <property type="match status" value="1"/>
</dbReference>
<dbReference type="EMBL" id="CP036498">
    <property type="protein sequence ID" value="QUS41954.1"/>
    <property type="molecule type" value="Genomic_DNA"/>
</dbReference>
<name>A0ABX8ADX0_9BRAD</name>
<evidence type="ECO:0000259" key="2">
    <source>
        <dbReference type="PROSITE" id="PS50995"/>
    </source>
</evidence>
<proteinExistence type="predicted"/>